<evidence type="ECO:0000256" key="3">
    <source>
        <dbReference type="ARBA" id="ARBA00022989"/>
    </source>
</evidence>
<name>A0A1G9ZPH3_9BACT</name>
<dbReference type="Pfam" id="PF09685">
    <property type="entry name" value="MamF_MmsF"/>
    <property type="match status" value="1"/>
</dbReference>
<reference evidence="6 7" key="1">
    <citation type="submission" date="2016-10" db="EMBL/GenBank/DDBJ databases">
        <authorList>
            <person name="de Groot N.N."/>
        </authorList>
    </citation>
    <scope>NUCLEOTIDE SEQUENCE [LARGE SCALE GENOMIC DNA]</scope>
    <source>
        <strain evidence="6 7">DSM 15269</strain>
    </source>
</reference>
<dbReference type="Proteomes" id="UP000199602">
    <property type="component" value="Unassembled WGS sequence"/>
</dbReference>
<evidence type="ECO:0000256" key="4">
    <source>
        <dbReference type="ARBA" id="ARBA00023136"/>
    </source>
</evidence>
<gene>
    <name evidence="6" type="ORF">SAMN04488516_101115</name>
</gene>
<evidence type="ECO:0000256" key="2">
    <source>
        <dbReference type="ARBA" id="ARBA00022692"/>
    </source>
</evidence>
<comment type="subcellular location">
    <subcellularLocation>
        <location evidence="1">Membrane</location>
        <topology evidence="1">Multi-pass membrane protein</topology>
    </subcellularLocation>
</comment>
<feature type="transmembrane region" description="Helical" evidence="5">
    <location>
        <begin position="64"/>
        <end position="96"/>
    </location>
</feature>
<organism evidence="6 7">
    <name type="scientific">Desulfonauticus submarinus</name>
    <dbReference type="NCBI Taxonomy" id="206665"/>
    <lineage>
        <taxon>Bacteria</taxon>
        <taxon>Pseudomonadati</taxon>
        <taxon>Thermodesulfobacteriota</taxon>
        <taxon>Desulfovibrionia</taxon>
        <taxon>Desulfovibrionales</taxon>
        <taxon>Desulfonauticaceae</taxon>
        <taxon>Desulfonauticus</taxon>
    </lineage>
</organism>
<keyword evidence="3 5" id="KW-1133">Transmembrane helix</keyword>
<evidence type="ECO:0000256" key="5">
    <source>
        <dbReference type="SAM" id="Phobius"/>
    </source>
</evidence>
<dbReference type="OrthoDB" id="5405464at2"/>
<dbReference type="InterPro" id="IPR019109">
    <property type="entry name" value="MamF_MmsF"/>
</dbReference>
<keyword evidence="4 5" id="KW-0472">Membrane</keyword>
<keyword evidence="2 5" id="KW-0812">Transmembrane</keyword>
<dbReference type="AlphaFoldDB" id="A0A1G9ZPH3"/>
<dbReference type="EMBL" id="FNIN01000001">
    <property type="protein sequence ID" value="SDN23110.1"/>
    <property type="molecule type" value="Genomic_DNA"/>
</dbReference>
<keyword evidence="7" id="KW-1185">Reference proteome</keyword>
<feature type="transmembrane region" description="Helical" evidence="5">
    <location>
        <begin position="21"/>
        <end position="44"/>
    </location>
</feature>
<dbReference type="RefSeq" id="WP_092061766.1">
    <property type="nucleotide sequence ID" value="NZ_FNIN01000001.1"/>
</dbReference>
<evidence type="ECO:0000313" key="7">
    <source>
        <dbReference type="Proteomes" id="UP000199602"/>
    </source>
</evidence>
<evidence type="ECO:0000313" key="6">
    <source>
        <dbReference type="EMBL" id="SDN23110.1"/>
    </source>
</evidence>
<proteinExistence type="predicted"/>
<accession>A0A1G9ZPH3</accession>
<protein>
    <submittedName>
        <fullName evidence="6">Uncharacterized membrane protein</fullName>
    </submittedName>
</protein>
<evidence type="ECO:0000256" key="1">
    <source>
        <dbReference type="ARBA" id="ARBA00004141"/>
    </source>
</evidence>
<sequence>MTNEVLSGQEQQLVKTAKIVYFLYLAALIFGVTSIIGVIMAYIYKKDSNPEWINTHFRWQIRTFWISFIGGFISALLCVILIGYLLFIALFIWWIIRCVKGLKWLNEHKEVENVTTYFF</sequence>